<accession>A0A2Z5UJ19</accession>
<gene>
    <name evidence="2" type="primary">01D06_E</name>
</gene>
<sequence>MPVPTGTPWNVQSLPWSLQSPPNLVHFTAQMDKPLLHCKRKSTDLEPVIPSKQLITEEKMAAHFNSLHISADYTQHSLASEDVMELAVDPVSISERLKGHRIVLSEDVKKLKDEPLLPPTLIESIQKPQMSLVVWKPREEIIKVKTDDEKSEQDEEFRRRNGVLVPPEPSGMEVEM</sequence>
<evidence type="ECO:0000256" key="1">
    <source>
        <dbReference type="SAM" id="MobiDB-lite"/>
    </source>
</evidence>
<evidence type="ECO:0000313" key="2">
    <source>
        <dbReference type="EMBL" id="BBB06882.1"/>
    </source>
</evidence>
<feature type="region of interest" description="Disordered" evidence="1">
    <location>
        <begin position="145"/>
        <end position="176"/>
    </location>
</feature>
<reference evidence="2" key="1">
    <citation type="submission" date="2016-06" db="EMBL/GenBank/DDBJ databases">
        <title>P. brassicae BAC sequences.</title>
        <authorList>
            <person name="Yasukochi Y."/>
            <person name="Jouraku A."/>
            <person name="Ohno M."/>
            <person name="Naito R."/>
            <person name="Sahara K."/>
        </authorList>
    </citation>
    <scope>NUCLEOTIDE SEQUENCE</scope>
</reference>
<name>A0A2Z5UJ19_PIEBR</name>
<organism evidence="2">
    <name type="scientific">Pieris brassicae</name>
    <name type="common">White butterfly</name>
    <name type="synonym">Large white butterfly</name>
    <dbReference type="NCBI Taxonomy" id="7116"/>
    <lineage>
        <taxon>Eukaryota</taxon>
        <taxon>Metazoa</taxon>
        <taxon>Ecdysozoa</taxon>
        <taxon>Arthropoda</taxon>
        <taxon>Hexapoda</taxon>
        <taxon>Insecta</taxon>
        <taxon>Pterygota</taxon>
        <taxon>Neoptera</taxon>
        <taxon>Endopterygota</taxon>
        <taxon>Lepidoptera</taxon>
        <taxon>Glossata</taxon>
        <taxon>Ditrysia</taxon>
        <taxon>Papilionoidea</taxon>
        <taxon>Pieridae</taxon>
        <taxon>Pierinae</taxon>
        <taxon>Pieris</taxon>
    </lineage>
</organism>
<dbReference type="PANTHER" id="PTHR16246:SF2">
    <property type="entry name" value="HOST CELL FACTOR C1 REGULATOR 1"/>
    <property type="match status" value="1"/>
</dbReference>
<protein>
    <submittedName>
        <fullName evidence="2">Uncharacterized protein</fullName>
    </submittedName>
</protein>
<dbReference type="InterPro" id="IPR029195">
    <property type="entry name" value="HCFC1R1"/>
</dbReference>
<dbReference type="AlphaFoldDB" id="A0A2Z5UJ19"/>
<dbReference type="PANTHER" id="PTHR16246">
    <property type="entry name" value="HOST CELL FACTOR C1 REGULATOR 1"/>
    <property type="match status" value="1"/>
</dbReference>
<proteinExistence type="predicted"/>
<dbReference type="EMBL" id="AP017524">
    <property type="protein sequence ID" value="BBB06882.1"/>
    <property type="molecule type" value="Genomic_DNA"/>
</dbReference>